<evidence type="ECO:0000256" key="5">
    <source>
        <dbReference type="SAM" id="MobiDB-lite"/>
    </source>
</evidence>
<dbReference type="Gene3D" id="3.30.70.1020">
    <property type="entry name" value="Trehalose-6-phosphate phosphatase related protein, domain 2"/>
    <property type="match status" value="1"/>
</dbReference>
<evidence type="ECO:0000256" key="1">
    <source>
        <dbReference type="ARBA" id="ARBA00005409"/>
    </source>
</evidence>
<dbReference type="Gene3D" id="3.40.50.2000">
    <property type="entry name" value="Glycogen Phosphorylase B"/>
    <property type="match status" value="2"/>
</dbReference>
<dbReference type="FunFam" id="3.40.50.1000:FF:000052">
    <property type="entry name" value="Alpha,alpha-trehalose-phosphate synthase [UDP-forming] 6"/>
    <property type="match status" value="1"/>
</dbReference>
<dbReference type="SUPFAM" id="SSF53756">
    <property type="entry name" value="UDP-Glycosyltransferase/glycogen phosphorylase"/>
    <property type="match status" value="1"/>
</dbReference>
<dbReference type="GO" id="GO:0005829">
    <property type="term" value="C:cytosol"/>
    <property type="evidence" value="ECO:0007669"/>
    <property type="project" value="TreeGrafter"/>
</dbReference>
<dbReference type="NCBIfam" id="TIGR01484">
    <property type="entry name" value="HAD-SF-IIB"/>
    <property type="match status" value="1"/>
</dbReference>
<dbReference type="FunFam" id="3.40.50.2000:FF:000079">
    <property type="entry name" value="Trehalose-6-phosphate synthase 8"/>
    <property type="match status" value="1"/>
</dbReference>
<dbReference type="FunFam" id="3.40.50.2000:FF:000010">
    <property type="entry name" value="Alpha,alpha-trehalose-phosphate synthase"/>
    <property type="match status" value="1"/>
</dbReference>
<dbReference type="Pfam" id="PF02358">
    <property type="entry name" value="Trehalose_PPase"/>
    <property type="match status" value="1"/>
</dbReference>
<sequence length="827" mass="93857">MAGLRGSFSNLQALLDGAQHSPQLRTKLKSQLSLGGSSESLNQKNAGKPRVVVVSMKLPLSMSQKEDGTGWDFKVDENALLVQACTSERLEKEFDVVHVGCLPKEVPAEDQDAISSALMEDFGYMPVFLGDDLKQRYYNQFCKQTLWPLLHYLLPLSTASSGRFKQDEWTAYMKANRIFVDKLMQFLRPEEDYIWIHDYHLLVLPALLRKRSYKVKIGLFLHSPFPSSEIFRAFPKREEILRSFLTADLVGFQSFDYARHFLSCCARQLGVEHEMDRGSIAVKYFGRKVYVTISPTGVQPDKLLECYCWNDTVWRKGELMNEYKDKTILLGMDDMDVFKGIELKLHAFEHILDMHPYLRQSLVLIQVVNPPRSQSREMEALEAELNETVERINSKYGSDKHTPLVWLDRAVPHYERIALYSIADCTIVTATRDGMNLMPYEYIVCRQGPDSAPGTRRSTLVVSEFVGCSPSLSGAFRVNPWSVESVSDAMLQCISMSPQESELRHDKHWKYITRHTASHWASSYLNNLQRACAKHSSMKFYGLGLGLDSFRMVALDVNFRRLDEVSLNEAFTNSKSCVFLLDYDQTLMSTTSFSVQPSEEVLKTLADLCANESNTVAIVSGRRAQDLQEWFGGVKNLALVAEHGYKFRPPGSESWETHLQVEPTWHDVVLPVLEHYVECTDGSYLEKKESALVWHYQDTDPDYGSWQAKELLDHLDSALANQPVEAVKGNGIIEVRPQGATKGQAAEVVLSWTRRAKDDVDFVFCVGDDRSDEEMFAAVEHVTYSPHMPAEVFTCTVGAKPSKAPFYLDDPSDVVDVLRQLGSKRPR</sequence>
<proteinExistence type="inferred from homology"/>
<dbReference type="InterPro" id="IPR001830">
    <property type="entry name" value="Glyco_trans_20"/>
</dbReference>
<dbReference type="CDD" id="cd03788">
    <property type="entry name" value="GT20_TPS"/>
    <property type="match status" value="1"/>
</dbReference>
<dbReference type="InterPro" id="IPR023214">
    <property type="entry name" value="HAD_sf"/>
</dbReference>
<dbReference type="FunFam" id="3.30.70.1020:FF:000002">
    <property type="entry name" value="Trehalose-6-phosphate synthase 2"/>
    <property type="match status" value="1"/>
</dbReference>
<dbReference type="GO" id="GO:0004805">
    <property type="term" value="F:trehalose-phosphatase activity"/>
    <property type="evidence" value="ECO:0007669"/>
    <property type="project" value="TreeGrafter"/>
</dbReference>
<accession>A0A7S2X2G9</accession>
<evidence type="ECO:0000256" key="3">
    <source>
        <dbReference type="ARBA" id="ARBA00022676"/>
    </source>
</evidence>
<dbReference type="PANTHER" id="PTHR10788">
    <property type="entry name" value="TREHALOSE-6-PHOSPHATE SYNTHASE"/>
    <property type="match status" value="1"/>
</dbReference>
<keyword evidence="3" id="KW-0328">Glycosyltransferase</keyword>
<dbReference type="PANTHER" id="PTHR10788:SF94">
    <property type="entry name" value="ALPHA,ALPHA-TREHALOSE-PHOSPHATE SYNTHASE [UDP-FORMING] 5"/>
    <property type="match status" value="1"/>
</dbReference>
<dbReference type="Gene3D" id="3.40.50.1000">
    <property type="entry name" value="HAD superfamily/HAD-like"/>
    <property type="match status" value="1"/>
</dbReference>
<dbReference type="GO" id="GO:0005992">
    <property type="term" value="P:trehalose biosynthetic process"/>
    <property type="evidence" value="ECO:0007669"/>
    <property type="project" value="InterPro"/>
</dbReference>
<organism evidence="6">
    <name type="scientific">Chloropicon roscoffensis</name>
    <dbReference type="NCBI Taxonomy" id="1461544"/>
    <lineage>
        <taxon>Eukaryota</taxon>
        <taxon>Viridiplantae</taxon>
        <taxon>Chlorophyta</taxon>
        <taxon>Chloropicophyceae</taxon>
        <taxon>Chloropicales</taxon>
        <taxon>Chloropicaceae</taxon>
        <taxon>Chloropicon</taxon>
    </lineage>
</organism>
<feature type="compositionally biased region" description="Low complexity" evidence="5">
    <location>
        <begin position="29"/>
        <end position="41"/>
    </location>
</feature>
<comment type="similarity">
    <text evidence="2">In the C-terminal section; belongs to the trehalose phosphatase family.</text>
</comment>
<feature type="region of interest" description="Disordered" evidence="5">
    <location>
        <begin position="26"/>
        <end position="47"/>
    </location>
</feature>
<comment type="similarity">
    <text evidence="1">In the N-terminal section; belongs to the glycosyltransferase 20 family.</text>
</comment>
<evidence type="ECO:0000256" key="2">
    <source>
        <dbReference type="ARBA" id="ARBA00006330"/>
    </source>
</evidence>
<dbReference type="EMBL" id="HBHM01001260">
    <property type="protein sequence ID" value="CAD9721680.1"/>
    <property type="molecule type" value="Transcribed_RNA"/>
</dbReference>
<reference evidence="6" key="1">
    <citation type="submission" date="2021-01" db="EMBL/GenBank/DDBJ databases">
        <authorList>
            <person name="Corre E."/>
            <person name="Pelletier E."/>
            <person name="Niang G."/>
            <person name="Scheremetjew M."/>
            <person name="Finn R."/>
            <person name="Kale V."/>
            <person name="Holt S."/>
            <person name="Cochrane G."/>
            <person name="Meng A."/>
            <person name="Brown T."/>
            <person name="Cohen L."/>
        </authorList>
    </citation>
    <scope>NUCLEOTIDE SEQUENCE</scope>
    <source>
        <strain evidence="6">RCC2335</strain>
    </source>
</reference>
<evidence type="ECO:0000256" key="4">
    <source>
        <dbReference type="ARBA" id="ARBA00022679"/>
    </source>
</evidence>
<dbReference type="InterPro" id="IPR006379">
    <property type="entry name" value="HAD-SF_hydro_IIB"/>
</dbReference>
<dbReference type="InterPro" id="IPR036412">
    <property type="entry name" value="HAD-like_sf"/>
</dbReference>
<dbReference type="InterPro" id="IPR003337">
    <property type="entry name" value="Trehalose_PPase"/>
</dbReference>
<gene>
    <name evidence="6" type="ORF">CROS1312_LOCUS948</name>
</gene>
<dbReference type="GO" id="GO:0016757">
    <property type="term" value="F:glycosyltransferase activity"/>
    <property type="evidence" value="ECO:0007669"/>
    <property type="project" value="UniProtKB-KW"/>
</dbReference>
<keyword evidence="4" id="KW-0808">Transferase</keyword>
<protein>
    <submittedName>
        <fullName evidence="6">Uncharacterized protein</fullName>
    </submittedName>
</protein>
<name>A0A7S2X2G9_9CHLO</name>
<dbReference type="Pfam" id="PF00982">
    <property type="entry name" value="Glyco_transf_20"/>
    <property type="match status" value="1"/>
</dbReference>
<evidence type="ECO:0000313" key="6">
    <source>
        <dbReference type="EMBL" id="CAD9721680.1"/>
    </source>
</evidence>
<dbReference type="AlphaFoldDB" id="A0A7S2X2G9"/>
<dbReference type="NCBIfam" id="TIGR00685">
    <property type="entry name" value="T6PP"/>
    <property type="match status" value="1"/>
</dbReference>
<dbReference type="CDD" id="cd01627">
    <property type="entry name" value="HAD_TPP"/>
    <property type="match status" value="1"/>
</dbReference>
<dbReference type="SUPFAM" id="SSF56784">
    <property type="entry name" value="HAD-like"/>
    <property type="match status" value="1"/>
</dbReference>